<sequence length="205" mass="22245">MNPSRLPRWRIGAGVLMLTAATALTGCASQATPENRYTLPDVALSSTAETHPSQTRKLWLRPVQVASFLDQDGIVMQLSDIELTAANQNLWAEGLGDQLTRRLRQSLMADLPGATLVGGGQASSESLTVTVDRFQGRYDGQAVVSGEWQLHDGNRLMLQQPFDVTEPLPDDGYPALVRTLGKAWQTVADQIAARIRNQPAPDATP</sequence>
<evidence type="ECO:0000256" key="1">
    <source>
        <dbReference type="SAM" id="SignalP"/>
    </source>
</evidence>
<feature type="signal peptide" evidence="1">
    <location>
        <begin position="1"/>
        <end position="28"/>
    </location>
</feature>
<evidence type="ECO:0000313" key="4">
    <source>
        <dbReference type="Proteomes" id="UP000646745"/>
    </source>
</evidence>
<dbReference type="EMBL" id="BMZI01000001">
    <property type="protein sequence ID" value="GHB10158.1"/>
    <property type="molecule type" value="Genomic_DNA"/>
</dbReference>
<proteinExistence type="predicted"/>
<keyword evidence="3" id="KW-0449">Lipoprotein</keyword>
<organism evidence="3 4">
    <name type="scientific">Salinicola rhizosphaerae</name>
    <dbReference type="NCBI Taxonomy" id="1443141"/>
    <lineage>
        <taxon>Bacteria</taxon>
        <taxon>Pseudomonadati</taxon>
        <taxon>Pseudomonadota</taxon>
        <taxon>Gammaproteobacteria</taxon>
        <taxon>Oceanospirillales</taxon>
        <taxon>Halomonadaceae</taxon>
        <taxon>Salinicola</taxon>
    </lineage>
</organism>
<evidence type="ECO:0000313" key="3">
    <source>
        <dbReference type="EMBL" id="GHB10158.1"/>
    </source>
</evidence>
<dbReference type="SUPFAM" id="SSF159594">
    <property type="entry name" value="XCC0632-like"/>
    <property type="match status" value="1"/>
</dbReference>
<feature type="chain" id="PRO_5046337968" evidence="1">
    <location>
        <begin position="29"/>
        <end position="205"/>
    </location>
</feature>
<keyword evidence="4" id="KW-1185">Reference proteome</keyword>
<accession>A0ABQ3DRQ2</accession>
<keyword evidence="1" id="KW-0732">Signal</keyword>
<dbReference type="PROSITE" id="PS51257">
    <property type="entry name" value="PROKAR_LIPOPROTEIN"/>
    <property type="match status" value="1"/>
</dbReference>
<feature type="domain" description="ABC-type transport auxiliary lipoprotein component" evidence="2">
    <location>
        <begin position="37"/>
        <end position="192"/>
    </location>
</feature>
<reference evidence="4" key="1">
    <citation type="journal article" date="2019" name="Int. J. Syst. Evol. Microbiol.">
        <title>The Global Catalogue of Microorganisms (GCM) 10K type strain sequencing project: providing services to taxonomists for standard genome sequencing and annotation.</title>
        <authorList>
            <consortium name="The Broad Institute Genomics Platform"/>
            <consortium name="The Broad Institute Genome Sequencing Center for Infectious Disease"/>
            <person name="Wu L."/>
            <person name="Ma J."/>
        </authorList>
    </citation>
    <scope>NUCLEOTIDE SEQUENCE [LARGE SCALE GENOMIC DNA]</scope>
    <source>
        <strain evidence="4">KCTC 32998</strain>
    </source>
</reference>
<dbReference type="RefSeq" id="WP_189442983.1">
    <property type="nucleotide sequence ID" value="NZ_BMZI01000001.1"/>
</dbReference>
<dbReference type="Proteomes" id="UP000646745">
    <property type="component" value="Unassembled WGS sequence"/>
</dbReference>
<name>A0ABQ3DRQ2_9GAMM</name>
<evidence type="ECO:0000259" key="2">
    <source>
        <dbReference type="Pfam" id="PF03886"/>
    </source>
</evidence>
<gene>
    <name evidence="3" type="ORF">GCM10009038_04890</name>
</gene>
<dbReference type="Pfam" id="PF03886">
    <property type="entry name" value="ABC_trans_aux"/>
    <property type="match status" value="1"/>
</dbReference>
<dbReference type="Gene3D" id="3.40.50.10610">
    <property type="entry name" value="ABC-type transport auxiliary lipoprotein component"/>
    <property type="match status" value="1"/>
</dbReference>
<comment type="caution">
    <text evidence="3">The sequence shown here is derived from an EMBL/GenBank/DDBJ whole genome shotgun (WGS) entry which is preliminary data.</text>
</comment>
<dbReference type="InterPro" id="IPR005586">
    <property type="entry name" value="ABC_trans_aux"/>
</dbReference>
<protein>
    <submittedName>
        <fullName evidence="3">Lipoprotein</fullName>
    </submittedName>
</protein>